<dbReference type="InterPro" id="IPR013762">
    <property type="entry name" value="Integrase-like_cat_sf"/>
</dbReference>
<dbReference type="EMBL" id="JACOMF010000010">
    <property type="protein sequence ID" value="MBC4015897.1"/>
    <property type="molecule type" value="Genomic_DNA"/>
</dbReference>
<comment type="similarity">
    <text evidence="1">Belongs to the 'phage' integrase family.</text>
</comment>
<evidence type="ECO:0000313" key="10">
    <source>
        <dbReference type="Proteomes" id="UP000600101"/>
    </source>
</evidence>
<dbReference type="GO" id="GO:0003677">
    <property type="term" value="F:DNA binding"/>
    <property type="evidence" value="ECO:0007669"/>
    <property type="project" value="UniProtKB-UniRule"/>
</dbReference>
<dbReference type="RefSeq" id="WP_186770669.1">
    <property type="nucleotide sequence ID" value="NZ_JACOMF010000010.1"/>
</dbReference>
<reference evidence="9" key="1">
    <citation type="submission" date="2020-08" db="EMBL/GenBank/DDBJ databases">
        <authorList>
            <person name="Hu Y."/>
            <person name="Nguyen S.V."/>
            <person name="Li F."/>
            <person name="Fanning S."/>
        </authorList>
    </citation>
    <scope>NUCLEOTIDE SEQUENCE</scope>
    <source>
        <strain evidence="9">SYSU D8009</strain>
    </source>
</reference>
<evidence type="ECO:0000256" key="1">
    <source>
        <dbReference type="ARBA" id="ARBA00008857"/>
    </source>
</evidence>
<evidence type="ECO:0000313" key="9">
    <source>
        <dbReference type="EMBL" id="MBC4015897.1"/>
    </source>
</evidence>
<dbReference type="InterPro" id="IPR002104">
    <property type="entry name" value="Integrase_catalytic"/>
</dbReference>
<dbReference type="GO" id="GO:0015074">
    <property type="term" value="P:DNA integration"/>
    <property type="evidence" value="ECO:0007669"/>
    <property type="project" value="UniProtKB-KW"/>
</dbReference>
<dbReference type="Gene3D" id="1.10.443.10">
    <property type="entry name" value="Intergrase catalytic core"/>
    <property type="match status" value="1"/>
</dbReference>
<dbReference type="InterPro" id="IPR011010">
    <property type="entry name" value="DNA_brk_join_enz"/>
</dbReference>
<feature type="compositionally biased region" description="Polar residues" evidence="6">
    <location>
        <begin position="333"/>
        <end position="344"/>
    </location>
</feature>
<dbReference type="InterPro" id="IPR044068">
    <property type="entry name" value="CB"/>
</dbReference>
<gene>
    <name evidence="9" type="ORF">H7965_11240</name>
</gene>
<comment type="caution">
    <text evidence="9">The sequence shown here is derived from an EMBL/GenBank/DDBJ whole genome shotgun (WGS) entry which is preliminary data.</text>
</comment>
<dbReference type="PANTHER" id="PTHR30349:SF64">
    <property type="entry name" value="PROPHAGE INTEGRASE INTD-RELATED"/>
    <property type="match status" value="1"/>
</dbReference>
<evidence type="ECO:0000256" key="5">
    <source>
        <dbReference type="PROSITE-ProRule" id="PRU01248"/>
    </source>
</evidence>
<dbReference type="PANTHER" id="PTHR30349">
    <property type="entry name" value="PHAGE INTEGRASE-RELATED"/>
    <property type="match status" value="1"/>
</dbReference>
<evidence type="ECO:0000256" key="3">
    <source>
        <dbReference type="ARBA" id="ARBA00023125"/>
    </source>
</evidence>
<dbReference type="PROSITE" id="PS51900">
    <property type="entry name" value="CB"/>
    <property type="match status" value="1"/>
</dbReference>
<feature type="domain" description="Tyr recombinase" evidence="7">
    <location>
        <begin position="160"/>
        <end position="326"/>
    </location>
</feature>
<dbReference type="Pfam" id="PF00589">
    <property type="entry name" value="Phage_integrase"/>
    <property type="match status" value="1"/>
</dbReference>
<feature type="region of interest" description="Disordered" evidence="6">
    <location>
        <begin position="328"/>
        <end position="368"/>
    </location>
</feature>
<accession>A0A9X0UD27</accession>
<organism evidence="9 10">
    <name type="scientific">Siccirubricoccus deserti</name>
    <dbReference type="NCBI Taxonomy" id="2013562"/>
    <lineage>
        <taxon>Bacteria</taxon>
        <taxon>Pseudomonadati</taxon>
        <taxon>Pseudomonadota</taxon>
        <taxon>Alphaproteobacteria</taxon>
        <taxon>Acetobacterales</taxon>
        <taxon>Roseomonadaceae</taxon>
        <taxon>Siccirubricoccus</taxon>
    </lineage>
</organism>
<evidence type="ECO:0000259" key="7">
    <source>
        <dbReference type="PROSITE" id="PS51898"/>
    </source>
</evidence>
<dbReference type="Gene3D" id="1.10.150.130">
    <property type="match status" value="1"/>
</dbReference>
<feature type="compositionally biased region" description="Polar residues" evidence="6">
    <location>
        <begin position="357"/>
        <end position="368"/>
    </location>
</feature>
<keyword evidence="10" id="KW-1185">Reference proteome</keyword>
<dbReference type="CDD" id="cd00796">
    <property type="entry name" value="INT_Rci_Hp1_C"/>
    <property type="match status" value="1"/>
</dbReference>
<name>A0A9X0UD27_9PROT</name>
<evidence type="ECO:0000256" key="2">
    <source>
        <dbReference type="ARBA" id="ARBA00022908"/>
    </source>
</evidence>
<dbReference type="SUPFAM" id="SSF56349">
    <property type="entry name" value="DNA breaking-rejoining enzymes"/>
    <property type="match status" value="1"/>
</dbReference>
<dbReference type="PROSITE" id="PS51898">
    <property type="entry name" value="TYR_RECOMBINASE"/>
    <property type="match status" value="1"/>
</dbReference>
<evidence type="ECO:0000256" key="6">
    <source>
        <dbReference type="SAM" id="MobiDB-lite"/>
    </source>
</evidence>
<feature type="domain" description="Core-binding (CB)" evidence="8">
    <location>
        <begin position="56"/>
        <end position="137"/>
    </location>
</feature>
<evidence type="ECO:0000256" key="4">
    <source>
        <dbReference type="ARBA" id="ARBA00023172"/>
    </source>
</evidence>
<dbReference type="Proteomes" id="UP000600101">
    <property type="component" value="Unassembled WGS sequence"/>
</dbReference>
<dbReference type="InterPro" id="IPR010998">
    <property type="entry name" value="Integrase_recombinase_N"/>
</dbReference>
<keyword evidence="2" id="KW-0229">DNA integration</keyword>
<evidence type="ECO:0000259" key="8">
    <source>
        <dbReference type="PROSITE" id="PS51900"/>
    </source>
</evidence>
<protein>
    <submittedName>
        <fullName evidence="9">Site-specific integrase</fullName>
    </submittedName>
</protein>
<sequence length="368" mass="41616">MATVYRRGSTWWVRFQWRGTEVRRSARTSSKAVAQRVLARLLDEHRRLDHGGRPRRTYREALERFSTDYLPTLKPSTQSRYRTSFRQLAAAFGDLYLDEINRSRLADYATARLKAGAKGATVRRDLATLSCLCSCAVTWDYIDLNPVRQFSRRYIRESVPRTAYPSVEQVKQLVACAPPTAGRIIHFLAQTGMRMDEVCSLEWSQVSTPRREVRLTKTKTSSPRVVPLSDAALGTILGTPRHITSPYVFWHGDGERYTAFTTAFRKIAARAGVPFRCHDLRHHFASEFLMATSDIAALRAILGHKTITMTMRYSHLMTEHLHRAMDRFGAGNLGTNPGTKSAETSPSPSDDADQPPNTGEHQTTRSAR</sequence>
<keyword evidence="4" id="KW-0233">DNA recombination</keyword>
<dbReference type="InterPro" id="IPR050090">
    <property type="entry name" value="Tyrosine_recombinase_XerCD"/>
</dbReference>
<dbReference type="AlphaFoldDB" id="A0A9X0UD27"/>
<keyword evidence="3 5" id="KW-0238">DNA-binding</keyword>
<proteinExistence type="inferred from homology"/>
<dbReference type="GO" id="GO:0006310">
    <property type="term" value="P:DNA recombination"/>
    <property type="evidence" value="ECO:0007669"/>
    <property type="project" value="UniProtKB-KW"/>
</dbReference>